<protein>
    <submittedName>
        <fullName evidence="1">Uncharacterized protein</fullName>
    </submittedName>
</protein>
<proteinExistence type="predicted"/>
<accession>A0A8D9BPC4</accession>
<dbReference type="EMBL" id="HBUF01663054">
    <property type="protein sequence ID" value="CAG6789064.1"/>
    <property type="molecule type" value="Transcribed_RNA"/>
</dbReference>
<name>A0A8D9BPC4_9HEMI</name>
<sequence>MISKLLFYCKKKPIETKHTSIQEYKLYSCKYILFDKANLFYLYTKCLIVYVVSCNVHGVFTTFFEFFISNYGFTCNSIVPTFCLSKMTSCAGDDEFETRE</sequence>
<organism evidence="1">
    <name type="scientific">Cacopsylla melanoneura</name>
    <dbReference type="NCBI Taxonomy" id="428564"/>
    <lineage>
        <taxon>Eukaryota</taxon>
        <taxon>Metazoa</taxon>
        <taxon>Ecdysozoa</taxon>
        <taxon>Arthropoda</taxon>
        <taxon>Hexapoda</taxon>
        <taxon>Insecta</taxon>
        <taxon>Pterygota</taxon>
        <taxon>Neoptera</taxon>
        <taxon>Paraneoptera</taxon>
        <taxon>Hemiptera</taxon>
        <taxon>Sternorrhyncha</taxon>
        <taxon>Psylloidea</taxon>
        <taxon>Psyllidae</taxon>
        <taxon>Psyllinae</taxon>
        <taxon>Cacopsylla</taxon>
    </lineage>
</organism>
<dbReference type="EMBL" id="HBUF01663055">
    <property type="protein sequence ID" value="CAG6789065.1"/>
    <property type="molecule type" value="Transcribed_RNA"/>
</dbReference>
<dbReference type="AlphaFoldDB" id="A0A8D9BPC4"/>
<reference evidence="1" key="1">
    <citation type="submission" date="2021-05" db="EMBL/GenBank/DDBJ databases">
        <authorList>
            <person name="Alioto T."/>
            <person name="Alioto T."/>
            <person name="Gomez Garrido J."/>
        </authorList>
    </citation>
    <scope>NUCLEOTIDE SEQUENCE</scope>
</reference>
<evidence type="ECO:0000313" key="1">
    <source>
        <dbReference type="EMBL" id="CAG6789065.1"/>
    </source>
</evidence>